<feature type="coiled-coil region" evidence="1">
    <location>
        <begin position="559"/>
        <end position="633"/>
    </location>
</feature>
<feature type="compositionally biased region" description="Polar residues" evidence="2">
    <location>
        <begin position="707"/>
        <end position="723"/>
    </location>
</feature>
<evidence type="ECO:0000256" key="2">
    <source>
        <dbReference type="SAM" id="MobiDB-lite"/>
    </source>
</evidence>
<dbReference type="EMBL" id="JH159153">
    <property type="protein sequence ID" value="EGZ22525.1"/>
    <property type="molecule type" value="Genomic_DNA"/>
</dbReference>
<feature type="compositionally biased region" description="Polar residues" evidence="2">
    <location>
        <begin position="772"/>
        <end position="781"/>
    </location>
</feature>
<accession>G4Z7Z0</accession>
<feature type="compositionally biased region" description="Polar residues" evidence="2">
    <location>
        <begin position="361"/>
        <end position="371"/>
    </location>
</feature>
<feature type="compositionally biased region" description="Acidic residues" evidence="2">
    <location>
        <begin position="755"/>
        <end position="771"/>
    </location>
</feature>
<feature type="compositionally biased region" description="Basic and acidic residues" evidence="2">
    <location>
        <begin position="70"/>
        <end position="94"/>
    </location>
</feature>
<feature type="compositionally biased region" description="Basic and acidic residues" evidence="2">
    <location>
        <begin position="1"/>
        <end position="16"/>
    </location>
</feature>
<dbReference type="Proteomes" id="UP000002640">
    <property type="component" value="Unassembled WGS sequence"/>
</dbReference>
<feature type="compositionally biased region" description="Polar residues" evidence="2">
    <location>
        <begin position="1307"/>
        <end position="1322"/>
    </location>
</feature>
<dbReference type="RefSeq" id="XP_009525242.1">
    <property type="nucleotide sequence ID" value="XM_009526947.1"/>
</dbReference>
<dbReference type="Pfam" id="PF13650">
    <property type="entry name" value="Asp_protease_2"/>
    <property type="match status" value="1"/>
</dbReference>
<evidence type="ECO:0008006" key="5">
    <source>
        <dbReference type="Google" id="ProtNLM"/>
    </source>
</evidence>
<evidence type="ECO:0000256" key="1">
    <source>
        <dbReference type="SAM" id="Coils"/>
    </source>
</evidence>
<sequence length="1340" mass="147650">MREGGRGGRGRGEASRQSRRAAGLPPEEQPILEEVQRNAQRVNAEKRKAALAGDGFSNQVQPAPEPAVPDDAHQVSKDGEPERADAGDEPKTAEGDPGQGEPNQASEGGADVDEPQAEDVQPNAQVSAEPKPTLSAEEEKPAAVPAKAVTQLSVKASRGNPPVELPAEHSSVQAAKTYAALQTSRWERARPGFTLPPNYLASKVASQDPVKVWLADLAPSRRDLSTAQDLAGVQIPTGLLDSRECVAVLQTLLFEDGFQFVNVVPAWVEMRVSKLAPMSIRTLVGDVQRLLAVELIEWRELVVGATFKVLPALEGQAKTEKPPIMDCHAKDADGDLLINDYEILLGRTYRPQHAPPRAESSLASPPSQFESLPSEFPSVEGSARDAPARGATSDPVPSIVGTSDRASYGATSEPYVSRNSTSDSSISTLGYSAASHMPMPQLGSWRYVGFYVTREVVPKREPTLDQADANLARLGEWLGLGWRCSASRPTFNPEVITRPIPIQVLESIQALVPVHPVRTDKPVGPIGDGGDGGVDLPPGPAAWCRAVEAVSTGKDPGRDAEAGLALAKAQREAREAERRAQELERHLHEVYAQASQAASQSLTAETNVEAARLEAARTENERVEAAAAEYIRRQLAEADAKHAAEMAARVGQAQQDLAALAARLQASEVVRAQERAQPGQKNTTEAGWEQLLATLPEADVALNAAHRSTTATQVAPTGTSRPGTKTADDRKKAPHKERRRDRDSSPDSGSSSSSSDDDSSSSDDSLDDEDTTPTVESTTIGDGKTSWTFRRYVNSSMLGQFDEKAPLGDRRTWWEKFTNISVQGGWSDQTKVRALKMKLSPVVRNWRGQLEKHVQSNWKRFVQEFRRKYLKLRTSESERYYTMRQKTSETPMEFFYRLNEAAVKAGIKYRKSKKERKQHVKRFLKNLRDSQLKAILANQKIHSLDDLEDILEQQEDLNVDGGMIRHRPGGTSERATSRIPVSSRGAVRLLQLRTGRESGYESEGRVCFEDEVEEAKPSQAESKESSRIEVILQSGQRYGWWEDHEPEENHEVTIVHGAVNDLRTRIRLDTGASGSMISLDLARRLKLKFRMLPEPIRVSGLGGAPTNITSYARVKITLGFRVVYVMSVWLANIGEGLEVLLGMNFIYAAGVRLSVREGLVQLPDEETVVMCDGPRRDRVGLDLPVTPDEGIYLRPGEHAIVKIVYATKSLASSVKVVNISKQRVWIDNRTPVTRIVEFGHFPRFGRFVRPGSKRYQEWQQLIYENTVSPEAEAREQEHIELEWSRQPPTVEIPQREWPTRIPLWPESGSQTDRLVMPQQGNTEPRAGSVEGVSDGDDNEA</sequence>
<proteinExistence type="predicted"/>
<name>G4Z7Z0_PHYSP</name>
<dbReference type="CDD" id="cd00303">
    <property type="entry name" value="retropepsin_like"/>
    <property type="match status" value="1"/>
</dbReference>
<feature type="region of interest" description="Disordered" evidence="2">
    <location>
        <begin position="1"/>
        <end position="146"/>
    </location>
</feature>
<dbReference type="InParanoid" id="G4Z7Z0"/>
<dbReference type="KEGG" id="psoj:PHYSODRAFT_330298"/>
<dbReference type="SUPFAM" id="SSF50630">
    <property type="entry name" value="Acid proteases"/>
    <property type="match status" value="1"/>
</dbReference>
<dbReference type="InterPro" id="IPR021109">
    <property type="entry name" value="Peptidase_aspartic_dom_sf"/>
</dbReference>
<dbReference type="GeneID" id="20646105"/>
<evidence type="ECO:0000313" key="3">
    <source>
        <dbReference type="EMBL" id="EGZ22525.1"/>
    </source>
</evidence>
<evidence type="ECO:0000313" key="4">
    <source>
        <dbReference type="Proteomes" id="UP000002640"/>
    </source>
</evidence>
<dbReference type="Gene3D" id="2.40.70.10">
    <property type="entry name" value="Acid Proteases"/>
    <property type="match status" value="1"/>
</dbReference>
<gene>
    <name evidence="3" type="ORF">PHYSODRAFT_330298</name>
</gene>
<feature type="region of interest" description="Disordered" evidence="2">
    <location>
        <begin position="1294"/>
        <end position="1340"/>
    </location>
</feature>
<feature type="region of interest" description="Disordered" evidence="2">
    <location>
        <begin position="707"/>
        <end position="781"/>
    </location>
</feature>
<keyword evidence="1" id="KW-0175">Coiled coil</keyword>
<organism evidence="3 4">
    <name type="scientific">Phytophthora sojae (strain P6497)</name>
    <name type="common">Soybean stem and root rot agent</name>
    <name type="synonym">Phytophthora megasperma f. sp. glycines</name>
    <dbReference type="NCBI Taxonomy" id="1094619"/>
    <lineage>
        <taxon>Eukaryota</taxon>
        <taxon>Sar</taxon>
        <taxon>Stramenopiles</taxon>
        <taxon>Oomycota</taxon>
        <taxon>Peronosporomycetes</taxon>
        <taxon>Peronosporales</taxon>
        <taxon>Peronosporaceae</taxon>
        <taxon>Phytophthora</taxon>
    </lineage>
</organism>
<protein>
    <recommendedName>
        <fullName evidence="5">Peptidase A2 domain-containing protein</fullName>
    </recommendedName>
</protein>
<reference evidence="3 4" key="1">
    <citation type="journal article" date="2006" name="Science">
        <title>Phytophthora genome sequences uncover evolutionary origins and mechanisms of pathogenesis.</title>
        <authorList>
            <person name="Tyler B.M."/>
            <person name="Tripathy S."/>
            <person name="Zhang X."/>
            <person name="Dehal P."/>
            <person name="Jiang R.H."/>
            <person name="Aerts A."/>
            <person name="Arredondo F.D."/>
            <person name="Baxter L."/>
            <person name="Bensasson D."/>
            <person name="Beynon J.L."/>
            <person name="Chapman J."/>
            <person name="Damasceno C.M."/>
            <person name="Dorrance A.E."/>
            <person name="Dou D."/>
            <person name="Dickerman A.W."/>
            <person name="Dubchak I.L."/>
            <person name="Garbelotto M."/>
            <person name="Gijzen M."/>
            <person name="Gordon S.G."/>
            <person name="Govers F."/>
            <person name="Grunwald N.J."/>
            <person name="Huang W."/>
            <person name="Ivors K.L."/>
            <person name="Jones R.W."/>
            <person name="Kamoun S."/>
            <person name="Krampis K."/>
            <person name="Lamour K.H."/>
            <person name="Lee M.K."/>
            <person name="McDonald W.H."/>
            <person name="Medina M."/>
            <person name="Meijer H.J."/>
            <person name="Nordberg E.K."/>
            <person name="Maclean D.J."/>
            <person name="Ospina-Giraldo M.D."/>
            <person name="Morris P.F."/>
            <person name="Phuntumart V."/>
            <person name="Putnam N.H."/>
            <person name="Rash S."/>
            <person name="Rose J.K."/>
            <person name="Sakihama Y."/>
            <person name="Salamov A.A."/>
            <person name="Savidor A."/>
            <person name="Scheuring C.F."/>
            <person name="Smith B.M."/>
            <person name="Sobral B.W."/>
            <person name="Terry A."/>
            <person name="Torto-Alalibo T.A."/>
            <person name="Win J."/>
            <person name="Xu Z."/>
            <person name="Zhang H."/>
            <person name="Grigoriev I.V."/>
            <person name="Rokhsar D.S."/>
            <person name="Boore J.L."/>
        </authorList>
    </citation>
    <scope>NUCLEOTIDE SEQUENCE [LARGE SCALE GENOMIC DNA]</scope>
    <source>
        <strain evidence="3 4">P6497</strain>
    </source>
</reference>
<feature type="region of interest" description="Disordered" evidence="2">
    <location>
        <begin position="352"/>
        <end position="422"/>
    </location>
</feature>
<keyword evidence="4" id="KW-1185">Reference proteome</keyword>